<dbReference type="VEuPathDB" id="FungiDB:DEHA2F25366g"/>
<name>Q6BK28_DEBHA</name>
<dbReference type="RefSeq" id="XP_461443.1">
    <property type="nucleotide sequence ID" value="XM_461443.1"/>
</dbReference>
<accession>Q6BK28</accession>
<dbReference type="Proteomes" id="UP000000599">
    <property type="component" value="Chromosome F"/>
</dbReference>
<protein>
    <submittedName>
        <fullName evidence="2">DEHA2F25366p</fullName>
    </submittedName>
</protein>
<proteinExistence type="predicted"/>
<dbReference type="GeneID" id="2903523"/>
<dbReference type="HOGENOM" id="CLU_2605982_0_0_1"/>
<dbReference type="KEGG" id="dha:DEHA2F25366g"/>
<dbReference type="InParanoid" id="Q6BK28"/>
<dbReference type="AlphaFoldDB" id="Q6BK28"/>
<evidence type="ECO:0000256" key="1">
    <source>
        <dbReference type="SAM" id="MobiDB-lite"/>
    </source>
</evidence>
<keyword evidence="3" id="KW-1185">Reference proteome</keyword>
<feature type="compositionally biased region" description="Polar residues" evidence="1">
    <location>
        <begin position="45"/>
        <end position="61"/>
    </location>
</feature>
<feature type="region of interest" description="Disordered" evidence="1">
    <location>
        <begin position="41"/>
        <end position="61"/>
    </location>
</feature>
<dbReference type="EMBL" id="CR382138">
    <property type="protein sequence ID" value="CAG89858.1"/>
    <property type="molecule type" value="Genomic_DNA"/>
</dbReference>
<evidence type="ECO:0000313" key="2">
    <source>
        <dbReference type="EMBL" id="CAG89858.1"/>
    </source>
</evidence>
<sequence>MHKQTPIVVSNWCSSFLTVVPHLRNQFSAFICSTHHTMDRKGGTQARSTLQGSSPSSSNHLARSLGVKKIIPFINLPPS</sequence>
<evidence type="ECO:0000313" key="3">
    <source>
        <dbReference type="Proteomes" id="UP000000599"/>
    </source>
</evidence>
<organism evidence="2 3">
    <name type="scientific">Debaryomyces hansenii (strain ATCC 36239 / CBS 767 / BCRC 21394 / JCM 1990 / NBRC 0083 / IGC 2968)</name>
    <name type="common">Yeast</name>
    <name type="synonym">Torulaspora hansenii</name>
    <dbReference type="NCBI Taxonomy" id="284592"/>
    <lineage>
        <taxon>Eukaryota</taxon>
        <taxon>Fungi</taxon>
        <taxon>Dikarya</taxon>
        <taxon>Ascomycota</taxon>
        <taxon>Saccharomycotina</taxon>
        <taxon>Pichiomycetes</taxon>
        <taxon>Debaryomycetaceae</taxon>
        <taxon>Debaryomyces</taxon>
    </lineage>
</organism>
<gene>
    <name evidence="2" type="ordered locus">DEHA2F25366g</name>
</gene>
<reference evidence="2 3" key="1">
    <citation type="journal article" date="2004" name="Nature">
        <title>Genome evolution in yeasts.</title>
        <authorList>
            <consortium name="Genolevures"/>
            <person name="Dujon B."/>
            <person name="Sherman D."/>
            <person name="Fischer G."/>
            <person name="Durrens P."/>
            <person name="Casaregola S."/>
            <person name="Lafontaine I."/>
            <person name="de Montigny J."/>
            <person name="Marck C."/>
            <person name="Neuveglise C."/>
            <person name="Talla E."/>
            <person name="Goffard N."/>
            <person name="Frangeul L."/>
            <person name="Aigle M."/>
            <person name="Anthouard V."/>
            <person name="Babour A."/>
            <person name="Barbe V."/>
            <person name="Barnay S."/>
            <person name="Blanchin S."/>
            <person name="Beckerich J.M."/>
            <person name="Beyne E."/>
            <person name="Bleykasten C."/>
            <person name="Boisrame A."/>
            <person name="Boyer J."/>
            <person name="Cattolico L."/>
            <person name="Confanioleri F."/>
            <person name="de Daruvar A."/>
            <person name="Despons L."/>
            <person name="Fabre E."/>
            <person name="Fairhead C."/>
            <person name="Ferry-Dumazet H."/>
            <person name="Groppi A."/>
            <person name="Hantraye F."/>
            <person name="Hennequin C."/>
            <person name="Jauniaux N."/>
            <person name="Joyet P."/>
            <person name="Kachouri R."/>
            <person name="Kerrest A."/>
            <person name="Koszul R."/>
            <person name="Lemaire M."/>
            <person name="Lesur I."/>
            <person name="Ma L."/>
            <person name="Muller H."/>
            <person name="Nicaud J.M."/>
            <person name="Nikolski M."/>
            <person name="Oztas S."/>
            <person name="Ozier-Kalogeropoulos O."/>
            <person name="Pellenz S."/>
            <person name="Potier S."/>
            <person name="Richard G.F."/>
            <person name="Straub M.L."/>
            <person name="Suleau A."/>
            <person name="Swennene D."/>
            <person name="Tekaia F."/>
            <person name="Wesolowski-Louvel M."/>
            <person name="Westhof E."/>
            <person name="Wirth B."/>
            <person name="Zeniou-Meyer M."/>
            <person name="Zivanovic I."/>
            <person name="Bolotin-Fukuhara M."/>
            <person name="Thierry A."/>
            <person name="Bouchier C."/>
            <person name="Caudron B."/>
            <person name="Scarpelli C."/>
            <person name="Gaillardin C."/>
            <person name="Weissenbach J."/>
            <person name="Wincker P."/>
            <person name="Souciet J.L."/>
        </authorList>
    </citation>
    <scope>NUCLEOTIDE SEQUENCE [LARGE SCALE GENOMIC DNA]</scope>
    <source>
        <strain evidence="3">ATCC 36239 / CBS 767 / BCRC 21394 / JCM 1990 / NBRC 0083 / IGC 2968</strain>
    </source>
</reference>